<feature type="compositionally biased region" description="Polar residues" evidence="1">
    <location>
        <begin position="12"/>
        <end position="29"/>
    </location>
</feature>
<reference evidence="2" key="1">
    <citation type="submission" date="2010-04" db="EMBL/GenBank/DDBJ databases">
        <authorList>
            <person name="Reid K.E."/>
            <person name="Liao N."/>
            <person name="Chan S."/>
            <person name="Docking R."/>
            <person name="Taylor G."/>
            <person name="Moore R."/>
            <person name="Mayo M."/>
            <person name="Munro S."/>
            <person name="King J."/>
            <person name="Yanchuk A."/>
            <person name="Holt R."/>
            <person name="Jones S."/>
            <person name="Marra M."/>
            <person name="Ritland C.E."/>
            <person name="Ritland K."/>
            <person name="Bohlmann J."/>
        </authorList>
    </citation>
    <scope>NUCLEOTIDE SEQUENCE</scope>
    <source>
        <tissue evidence="2">Bud</tissue>
    </source>
</reference>
<accession>D5AA23</accession>
<dbReference type="SUPFAM" id="SSF54197">
    <property type="entry name" value="HIT-like"/>
    <property type="match status" value="1"/>
</dbReference>
<proteinExistence type="evidence at transcript level"/>
<evidence type="ECO:0000256" key="1">
    <source>
        <dbReference type="SAM" id="MobiDB-lite"/>
    </source>
</evidence>
<evidence type="ECO:0008006" key="3">
    <source>
        <dbReference type="Google" id="ProtNLM"/>
    </source>
</evidence>
<name>D5AA23_PICSI</name>
<dbReference type="InterPro" id="IPR036265">
    <property type="entry name" value="HIT-like_sf"/>
</dbReference>
<dbReference type="EMBL" id="BT123049">
    <property type="protein sequence ID" value="ADE76392.1"/>
    <property type="molecule type" value="mRNA"/>
</dbReference>
<dbReference type="Gene3D" id="3.30.428.10">
    <property type="entry name" value="HIT-like"/>
    <property type="match status" value="1"/>
</dbReference>
<protein>
    <recommendedName>
        <fullName evidence="3">HIT domain-containing protein</fullName>
    </recommendedName>
</protein>
<evidence type="ECO:0000313" key="2">
    <source>
        <dbReference type="EMBL" id="ADE76392.1"/>
    </source>
</evidence>
<organism evidence="2">
    <name type="scientific">Picea sitchensis</name>
    <name type="common">Sitka spruce</name>
    <name type="synonym">Pinus sitchensis</name>
    <dbReference type="NCBI Taxonomy" id="3332"/>
    <lineage>
        <taxon>Eukaryota</taxon>
        <taxon>Viridiplantae</taxon>
        <taxon>Streptophyta</taxon>
        <taxon>Embryophyta</taxon>
        <taxon>Tracheophyta</taxon>
        <taxon>Spermatophyta</taxon>
        <taxon>Pinopsida</taxon>
        <taxon>Pinidae</taxon>
        <taxon>Conifers I</taxon>
        <taxon>Pinales</taxon>
        <taxon>Pinaceae</taxon>
        <taxon>Picea</taxon>
    </lineage>
</organism>
<sequence>MMMMALDKNYTAIRSSSQSHPEADQTAQTQREKEMDIRVEDIRPGRVLQLIPNTDGKDPVDFRTFMESSPKQQVISFFRQVIHQVEVRRKILDFHLKLKNDITKGFVINIFYGHDVGGPGDLSYGRPCISCCADAPLYPFADAVLAGECVLKEFSDQPYVQCCLDAKARPGFIVTPLRHVDRMSELDDEEMYYLWWVGVQALRNEGFSMFKSMILNHGCYRNVAHLHLKIWVDPQLHSAAREMWSEAKIMLWGRLEYLANRLYEKKGGL</sequence>
<feature type="region of interest" description="Disordered" evidence="1">
    <location>
        <begin position="12"/>
        <end position="35"/>
    </location>
</feature>
<dbReference type="AlphaFoldDB" id="D5AA23"/>